<comment type="subcellular location">
    <subcellularLocation>
        <location evidence="1">Nucleus</location>
        <location evidence="1">Nucleolus</location>
    </subcellularLocation>
</comment>
<proteinExistence type="inferred from homology"/>
<evidence type="ECO:0000256" key="7">
    <source>
        <dbReference type="ARBA" id="ARBA00023125"/>
    </source>
</evidence>
<keyword evidence="14" id="KW-1185">Reference proteome</keyword>
<sequence>MQMSGEWHKWHAYNFILCGLTDELIKLGAKPSVKMKVLWIWVRYIQKFQVKEDLQVKSKNGNDSLGFSKVSFQADSGNSEPEEDSEVKQKKNKAAEKFTKEIKIVTKGLLLAILYVALNLDRSNIQLYHLFRFIKEGRLSFLNCNKYIPKEIDTKTIPHWKSFSLCQSDYTSHTIRAYAMACIKTLNLGLPFVPDMNKIINNYIKELCLPKDFKNLVLSLMLCYPCDYLDIDKVTQKTLLRLPDYEGVAMAYVVVALKMCFGLDGEYEERLSDAVDKINNEENYVKSHKLGMFSDSSDRLFSFREWARFLQFRKTILSQHYLPMARQFNQEVDDYVLMEQWEERATRPIKLRDEVTMDILNKIPLKGDINVIPKSKFVACLTPMANYTDAILNYVHDNELRLLLSEDFSQYSLKYATESLTLLNDATRENLIVGVNESNKIVDRKIEEYFDSKKGDLTMVFVRNCENKNWLKTNPPKAQHITKISENETCESDHGYDSNIESSPVKQSDSEVIGEKDLKLKCVEDENDKVNIFDDSFVDLLPTEKYEELVEPPEQYDWLENVQEDGEIDLSSLNRDKIIDELVSLACKRHRVTMPLAYVAREPRKRRRDYVENEDGERVYKKKKPSARRNEVQKKIDNMIVAYYNHLNNCSMANVLKSLHEPEFETLEGIDSCLRPTVQIGPLFDTGDSTVDLNEISPTLPDDNLLDMPADNYEVNTRSAKADSNFDEKTHNIEQLYVKLKQDVAVGELSFEKISEDPDLDEIITKKIEQFKVYENAVCFETDKGNEIEYNSSDTDGESDDQETDHRERDRARQKESLEPLVRVPEGTKTFKYWLRHYSTRILGKNLDLHQKFDMELREKCPASFNLIINECAAILGCSVYCLYKGLQNLEAVIIAKAKQERKCDMK</sequence>
<keyword evidence="3" id="KW-0479">Metal-binding</keyword>
<evidence type="ECO:0000256" key="5">
    <source>
        <dbReference type="ARBA" id="ARBA00022833"/>
    </source>
</evidence>
<keyword evidence="6" id="KW-0805">Transcription regulation</keyword>
<feature type="non-terminal residue" evidence="13">
    <location>
        <position position="907"/>
    </location>
</feature>
<evidence type="ECO:0000313" key="14">
    <source>
        <dbReference type="Proteomes" id="UP000837857"/>
    </source>
</evidence>
<feature type="region of interest" description="Disordered" evidence="10">
    <location>
        <begin position="607"/>
        <end position="630"/>
    </location>
</feature>
<feature type="domain" description="Rrn7/TAF1B C-terminal cyclin" evidence="12">
    <location>
        <begin position="174"/>
        <end position="318"/>
    </location>
</feature>
<accession>A0ABN8IIY8</accession>
<feature type="region of interest" description="Disordered" evidence="10">
    <location>
        <begin position="785"/>
        <end position="815"/>
    </location>
</feature>
<dbReference type="InterPro" id="IPR048540">
    <property type="entry name" value="Rrn7_cyclin_N"/>
</dbReference>
<keyword evidence="7" id="KW-0238">DNA-binding</keyword>
<feature type="domain" description="Rrn7/TAF1B N-terminal cyclin" evidence="11">
    <location>
        <begin position="23"/>
        <end position="150"/>
    </location>
</feature>
<evidence type="ECO:0000256" key="10">
    <source>
        <dbReference type="SAM" id="MobiDB-lite"/>
    </source>
</evidence>
<dbReference type="Pfam" id="PF20644">
    <property type="entry name" value="Rrn7_cyclin_N"/>
    <property type="match status" value="1"/>
</dbReference>
<evidence type="ECO:0000259" key="11">
    <source>
        <dbReference type="Pfam" id="PF20644"/>
    </source>
</evidence>
<protein>
    <submittedName>
        <fullName evidence="13">Uncharacterized protein</fullName>
    </submittedName>
</protein>
<evidence type="ECO:0000256" key="6">
    <source>
        <dbReference type="ARBA" id="ARBA00023015"/>
    </source>
</evidence>
<keyword evidence="5" id="KW-0862">Zinc</keyword>
<reference evidence="13" key="1">
    <citation type="submission" date="2022-03" db="EMBL/GenBank/DDBJ databases">
        <authorList>
            <person name="Martin H S."/>
        </authorList>
    </citation>
    <scope>NUCLEOTIDE SEQUENCE</scope>
</reference>
<dbReference type="EMBL" id="OW152838">
    <property type="protein sequence ID" value="CAH2059072.1"/>
    <property type="molecule type" value="Genomic_DNA"/>
</dbReference>
<feature type="compositionally biased region" description="Basic and acidic residues" evidence="10">
    <location>
        <begin position="804"/>
        <end position="815"/>
    </location>
</feature>
<organism evidence="13 14">
    <name type="scientific">Iphiclides podalirius</name>
    <name type="common">scarce swallowtail</name>
    <dbReference type="NCBI Taxonomy" id="110791"/>
    <lineage>
        <taxon>Eukaryota</taxon>
        <taxon>Metazoa</taxon>
        <taxon>Ecdysozoa</taxon>
        <taxon>Arthropoda</taxon>
        <taxon>Hexapoda</taxon>
        <taxon>Insecta</taxon>
        <taxon>Pterygota</taxon>
        <taxon>Neoptera</taxon>
        <taxon>Endopterygota</taxon>
        <taxon>Lepidoptera</taxon>
        <taxon>Glossata</taxon>
        <taxon>Ditrysia</taxon>
        <taxon>Papilionoidea</taxon>
        <taxon>Papilionidae</taxon>
        <taxon>Papilioninae</taxon>
        <taxon>Iphiclides</taxon>
    </lineage>
</organism>
<dbReference type="Pfam" id="PF20645">
    <property type="entry name" value="Rrn7_cyclin_C"/>
    <property type="match status" value="1"/>
</dbReference>
<keyword evidence="9" id="KW-0539">Nucleus</keyword>
<name>A0ABN8IIY8_9NEOP</name>
<evidence type="ECO:0000256" key="1">
    <source>
        <dbReference type="ARBA" id="ARBA00004604"/>
    </source>
</evidence>
<evidence type="ECO:0000259" key="12">
    <source>
        <dbReference type="Pfam" id="PF20645"/>
    </source>
</evidence>
<evidence type="ECO:0000256" key="4">
    <source>
        <dbReference type="ARBA" id="ARBA00022771"/>
    </source>
</evidence>
<comment type="similarity">
    <text evidence="2">Belongs to the RRN7/TAF1B family.</text>
</comment>
<dbReference type="InterPro" id="IPR033599">
    <property type="entry name" value="TAF1B/Rrn7"/>
</dbReference>
<evidence type="ECO:0000256" key="3">
    <source>
        <dbReference type="ARBA" id="ARBA00022723"/>
    </source>
</evidence>
<dbReference type="Proteomes" id="UP000837857">
    <property type="component" value="Chromosome 26"/>
</dbReference>
<keyword evidence="8" id="KW-0804">Transcription</keyword>
<dbReference type="PANTHER" id="PTHR31576">
    <property type="entry name" value="TATA BOX-BINDING PROTEIN-ASSOCIATED FACTOR RNA POLYMERASE I SUBUNIT B"/>
    <property type="match status" value="1"/>
</dbReference>
<dbReference type="InterPro" id="IPR048538">
    <property type="entry name" value="Rrn7_cyclin_C"/>
</dbReference>
<evidence type="ECO:0000256" key="9">
    <source>
        <dbReference type="ARBA" id="ARBA00023242"/>
    </source>
</evidence>
<dbReference type="PANTHER" id="PTHR31576:SF2">
    <property type="entry name" value="TATA BOX-BINDING PROTEIN-ASSOCIATED FACTOR RNA POLYMERASE I SUBUNIT B"/>
    <property type="match status" value="1"/>
</dbReference>
<keyword evidence="4" id="KW-0863">Zinc-finger</keyword>
<gene>
    <name evidence="13" type="ORF">IPOD504_LOCUS10705</name>
</gene>
<evidence type="ECO:0000256" key="8">
    <source>
        <dbReference type="ARBA" id="ARBA00023163"/>
    </source>
</evidence>
<evidence type="ECO:0000256" key="2">
    <source>
        <dbReference type="ARBA" id="ARBA00006899"/>
    </source>
</evidence>
<evidence type="ECO:0000313" key="13">
    <source>
        <dbReference type="EMBL" id="CAH2059072.1"/>
    </source>
</evidence>